<feature type="transmembrane region" description="Helical" evidence="1">
    <location>
        <begin position="118"/>
        <end position="140"/>
    </location>
</feature>
<gene>
    <name evidence="2" type="ORF">HMPREF9469_02199</name>
</gene>
<organism evidence="2 3">
    <name type="scientific">[Clostridium] citroniae WAL-17108</name>
    <dbReference type="NCBI Taxonomy" id="742733"/>
    <lineage>
        <taxon>Bacteria</taxon>
        <taxon>Bacillati</taxon>
        <taxon>Bacillota</taxon>
        <taxon>Clostridia</taxon>
        <taxon>Lachnospirales</taxon>
        <taxon>Lachnospiraceae</taxon>
        <taxon>Enterocloster</taxon>
    </lineage>
</organism>
<accession>G5HI09</accession>
<feature type="transmembrane region" description="Helical" evidence="1">
    <location>
        <begin position="12"/>
        <end position="30"/>
    </location>
</feature>
<evidence type="ECO:0008006" key="4">
    <source>
        <dbReference type="Google" id="ProtNLM"/>
    </source>
</evidence>
<feature type="transmembrane region" description="Helical" evidence="1">
    <location>
        <begin position="152"/>
        <end position="176"/>
    </location>
</feature>
<feature type="transmembrane region" description="Helical" evidence="1">
    <location>
        <begin position="228"/>
        <end position="245"/>
    </location>
</feature>
<keyword evidence="1" id="KW-0472">Membrane</keyword>
<proteinExistence type="predicted"/>
<dbReference type="InterPro" id="IPR032479">
    <property type="entry name" value="DUF5058"/>
</dbReference>
<name>G5HI09_9FIRM</name>
<evidence type="ECO:0000313" key="2">
    <source>
        <dbReference type="EMBL" id="EHE99000.1"/>
    </source>
</evidence>
<dbReference type="Proteomes" id="UP000003763">
    <property type="component" value="Unassembled WGS sequence"/>
</dbReference>
<dbReference type="AlphaFoldDB" id="G5HI09"/>
<keyword evidence="1" id="KW-1133">Transmembrane helix</keyword>
<keyword evidence="1" id="KW-0812">Transmembrane</keyword>
<dbReference type="HOGENOM" id="CLU_101764_0_0_9"/>
<dbReference type="Pfam" id="PF16481">
    <property type="entry name" value="DUF5058"/>
    <property type="match status" value="1"/>
</dbReference>
<evidence type="ECO:0000313" key="3">
    <source>
        <dbReference type="Proteomes" id="UP000003763"/>
    </source>
</evidence>
<feature type="transmembrane region" description="Helical" evidence="1">
    <location>
        <begin position="51"/>
        <end position="84"/>
    </location>
</feature>
<dbReference type="eggNOG" id="ENOG502ZA1I">
    <property type="taxonomic scope" value="Bacteria"/>
</dbReference>
<reference evidence="2 3" key="1">
    <citation type="submission" date="2011-08" db="EMBL/GenBank/DDBJ databases">
        <title>The Genome Sequence of Clostridium citroniae WAL-17108.</title>
        <authorList>
            <consortium name="The Broad Institute Genome Sequencing Platform"/>
            <person name="Earl A."/>
            <person name="Ward D."/>
            <person name="Feldgarden M."/>
            <person name="Gevers D."/>
            <person name="Finegold S.M."/>
            <person name="Summanen P.H."/>
            <person name="Molitoris D.R."/>
            <person name="Vaisanen M.L."/>
            <person name="Daigneault M."/>
            <person name="Allen-Vercoe E."/>
            <person name="Young S.K."/>
            <person name="Zeng Q."/>
            <person name="Gargeya S."/>
            <person name="Fitzgerald M."/>
            <person name="Haas B."/>
            <person name="Abouelleil A."/>
            <person name="Alvarado L."/>
            <person name="Arachchi H.M."/>
            <person name="Berlin A."/>
            <person name="Brown A."/>
            <person name="Chapman S.B."/>
            <person name="Chen Z."/>
            <person name="Dunbar C."/>
            <person name="Freedman E."/>
            <person name="Gearin G."/>
            <person name="Gellesch M."/>
            <person name="Goldberg J."/>
            <person name="Griggs A."/>
            <person name="Gujja S."/>
            <person name="Heiman D."/>
            <person name="Howarth C."/>
            <person name="Larson L."/>
            <person name="Lui A."/>
            <person name="MacDonald P.J.P."/>
            <person name="Montmayeur A."/>
            <person name="Murphy C."/>
            <person name="Neiman D."/>
            <person name="Pearson M."/>
            <person name="Priest M."/>
            <person name="Roberts A."/>
            <person name="Saif S."/>
            <person name="Shea T."/>
            <person name="Shenoy N."/>
            <person name="Sisk P."/>
            <person name="Stolte C."/>
            <person name="Sykes S."/>
            <person name="Wortman J."/>
            <person name="Nusbaum C."/>
            <person name="Birren B."/>
        </authorList>
    </citation>
    <scope>NUCLEOTIDE SEQUENCE [LARGE SCALE GENOMIC DNA]</scope>
    <source>
        <strain evidence="2 3">WAL-17108</strain>
    </source>
</reference>
<feature type="transmembrane region" description="Helical" evidence="1">
    <location>
        <begin position="196"/>
        <end position="216"/>
    </location>
</feature>
<comment type="caution">
    <text evidence="2">The sequence shown here is derived from an EMBL/GenBank/DDBJ whole genome shotgun (WGS) entry which is preliminary data.</text>
</comment>
<sequence>MSYLEVANSPIVWATCGIAVITVFIQAFIFTKKAYSVGIKMGMTKKQFVEVAKVSTISSIGPTLSVVAGVLPLILAMGGAIAWLRLGFIGSVGYELSTAGFGAAAYGTTLGGEGYDGYALACSFFCMWFGASGWLVSTAFLTDKLDGITKKLAGTVELMPVISAAAMSGAFAFLSFDHYFSYLTVDGATVWTNPVAVKRAVCVVMGFVVMKLLNVLEDKKGAVWVREWGITIAMLTGPVIALIFFR</sequence>
<evidence type="ECO:0000256" key="1">
    <source>
        <dbReference type="SAM" id="Phobius"/>
    </source>
</evidence>
<protein>
    <recommendedName>
        <fullName evidence="4">DUF5058 domain-containing protein</fullName>
    </recommendedName>
</protein>
<dbReference type="EMBL" id="ADLJ01000015">
    <property type="protein sequence ID" value="EHE99000.1"/>
    <property type="molecule type" value="Genomic_DNA"/>
</dbReference>
<dbReference type="RefSeq" id="WP_007861929.1">
    <property type="nucleotide sequence ID" value="NZ_JH376421.1"/>
</dbReference>
<dbReference type="PATRIC" id="fig|742733.3.peg.2279"/>